<evidence type="ECO:0000313" key="2">
    <source>
        <dbReference type="EMBL" id="KAF9871205.1"/>
    </source>
</evidence>
<dbReference type="OrthoDB" id="4849475at2759"/>
<reference evidence="2" key="1">
    <citation type="submission" date="2020-03" db="EMBL/GenBank/DDBJ databases">
        <authorList>
            <person name="He L."/>
        </authorList>
    </citation>
    <scope>NUCLEOTIDE SEQUENCE</scope>
    <source>
        <strain evidence="2">CkLH20</strain>
    </source>
</reference>
<feature type="region of interest" description="Disordered" evidence="1">
    <location>
        <begin position="201"/>
        <end position="269"/>
    </location>
</feature>
<feature type="compositionally biased region" description="Acidic residues" evidence="1">
    <location>
        <begin position="218"/>
        <end position="236"/>
    </location>
</feature>
<keyword evidence="3" id="KW-1185">Reference proteome</keyword>
<feature type="region of interest" description="Disordered" evidence="1">
    <location>
        <begin position="553"/>
        <end position="579"/>
    </location>
</feature>
<comment type="caution">
    <text evidence="2">The sequence shown here is derived from an EMBL/GenBank/DDBJ whole genome shotgun (WGS) entry which is preliminary data.</text>
</comment>
<organism evidence="2 3">
    <name type="scientific">Colletotrichum karsti</name>
    <dbReference type="NCBI Taxonomy" id="1095194"/>
    <lineage>
        <taxon>Eukaryota</taxon>
        <taxon>Fungi</taxon>
        <taxon>Dikarya</taxon>
        <taxon>Ascomycota</taxon>
        <taxon>Pezizomycotina</taxon>
        <taxon>Sordariomycetes</taxon>
        <taxon>Hypocreomycetidae</taxon>
        <taxon>Glomerellales</taxon>
        <taxon>Glomerellaceae</taxon>
        <taxon>Colletotrichum</taxon>
        <taxon>Colletotrichum boninense species complex</taxon>
    </lineage>
</organism>
<gene>
    <name evidence="2" type="ORF">CkaCkLH20_11374</name>
</gene>
<dbReference type="AlphaFoldDB" id="A0A9P6HW40"/>
<evidence type="ECO:0000313" key="3">
    <source>
        <dbReference type="Proteomes" id="UP000781932"/>
    </source>
</evidence>
<dbReference type="Proteomes" id="UP000781932">
    <property type="component" value="Unassembled WGS sequence"/>
</dbReference>
<dbReference type="RefSeq" id="XP_038740666.1">
    <property type="nucleotide sequence ID" value="XM_038894088.1"/>
</dbReference>
<accession>A0A9P6HW40</accession>
<protein>
    <submittedName>
        <fullName evidence="2">Uncharacterized protein</fullName>
    </submittedName>
</protein>
<dbReference type="EMBL" id="JAATWM020000047">
    <property type="protein sequence ID" value="KAF9871205.1"/>
    <property type="molecule type" value="Genomic_DNA"/>
</dbReference>
<reference evidence="2" key="2">
    <citation type="submission" date="2020-11" db="EMBL/GenBank/DDBJ databases">
        <title>Whole genome sequencing of Colletotrichum sp.</title>
        <authorList>
            <person name="Li H."/>
        </authorList>
    </citation>
    <scope>NUCLEOTIDE SEQUENCE</scope>
    <source>
        <strain evidence="2">CkLH20</strain>
    </source>
</reference>
<feature type="compositionally biased region" description="Acidic residues" evidence="1">
    <location>
        <begin position="553"/>
        <end position="569"/>
    </location>
</feature>
<dbReference type="GeneID" id="62167162"/>
<proteinExistence type="predicted"/>
<name>A0A9P6HW40_9PEZI</name>
<feature type="compositionally biased region" description="Acidic residues" evidence="1">
    <location>
        <begin position="251"/>
        <end position="262"/>
    </location>
</feature>
<evidence type="ECO:0000256" key="1">
    <source>
        <dbReference type="SAM" id="MobiDB-lite"/>
    </source>
</evidence>
<sequence length="579" mass="64792">MSTPNSPAASSRHTRNVYIIKLQGTLSRLSVMRRSSHQSSSFSWALLVLPVNNDGGVVWFIPTNRWSGRPSWKRVEFNVDRERSGLTRLGSSTRSAAWINRLANQVLRDLDVNHGDECPRELGLVFCRMLGDLLLGEMTRKSSSDSTRDASKSAPKHLCGTSGRQCGADFCPSAPFHNTESEDAECMVIVPDGTVTIEEDEHTSNTISGSADTPTSTDDADSDAEPDSSEDDEETSSEYMETASQTSESTDASDEETNDDDATPASDSSGTYRRYRKVQVFMIRWESHDVETPSGFSLDKETDDVAAAFESFGYDVDQFLIPIFMPMESLSEFLESKMKSCMWLYDEDETLIIVWYGGHGGMDHDHCLRLASHADADTGGDFAWKDISTSFLEVNSDLLIFLNCCHAGASVPDEEELEILESHNKKFIKEVFCASGFDASASYATEYSLAPTFIGVLNRHRETADLNTSSLQRQMMHFMKGHHESYWHRRLDWVHDESVGHTVLQVTRERAISSNTPVKIEMTSGRPGAILLHPLPDPEVVNKLKRSLCFVVPDDEDEDNEDEENEDDEPPARRRKMNN</sequence>